<organism evidence="2 4">
    <name type="scientific">Bursaphelenchus xylophilus</name>
    <name type="common">Pinewood nematode worm</name>
    <name type="synonym">Aphelenchoides xylophilus</name>
    <dbReference type="NCBI Taxonomy" id="6326"/>
    <lineage>
        <taxon>Eukaryota</taxon>
        <taxon>Metazoa</taxon>
        <taxon>Ecdysozoa</taxon>
        <taxon>Nematoda</taxon>
        <taxon>Chromadorea</taxon>
        <taxon>Rhabditida</taxon>
        <taxon>Tylenchina</taxon>
        <taxon>Tylenchomorpha</taxon>
        <taxon>Aphelenchoidea</taxon>
        <taxon>Aphelenchoididae</taxon>
        <taxon>Bursaphelenchus</taxon>
    </lineage>
</organism>
<name>A0A1I7STJ5_BURXY</name>
<reference evidence="4" key="1">
    <citation type="submission" date="2016-11" db="UniProtKB">
        <authorList>
            <consortium name="WormBaseParasite"/>
        </authorList>
    </citation>
    <scope>IDENTIFICATION</scope>
</reference>
<evidence type="ECO:0000313" key="2">
    <source>
        <dbReference type="Proteomes" id="UP000095284"/>
    </source>
</evidence>
<dbReference type="SMR" id="A0A1I7STJ5"/>
<sequence>MDAAFREIVDIGLVKFRNPKVHWERQKSRTNLRHAATNISHLFPAAPTKPFPFYVECPPAGPGAGCSSSQAFPFPLTNTYSATRKPSLETMRGMDALNRHPSVLFRREFDGFKKTFFYYPTVAFHWENETVYDSPSNP</sequence>
<reference evidence="1" key="2">
    <citation type="submission" date="2020-09" db="EMBL/GenBank/DDBJ databases">
        <authorList>
            <person name="Kikuchi T."/>
        </authorList>
    </citation>
    <scope>NUCLEOTIDE SEQUENCE</scope>
    <source>
        <strain evidence="1">Ka4C1</strain>
    </source>
</reference>
<dbReference type="AlphaFoldDB" id="A0A1I7STJ5"/>
<evidence type="ECO:0000313" key="3">
    <source>
        <dbReference type="Proteomes" id="UP000659654"/>
    </source>
</evidence>
<protein>
    <submittedName>
        <fullName evidence="1">(pine wood nematode) hypothetical protein</fullName>
    </submittedName>
</protein>
<gene>
    <name evidence="1" type="ORF">BXYJ_LOCUS6652</name>
</gene>
<proteinExistence type="predicted"/>
<dbReference type="Proteomes" id="UP000659654">
    <property type="component" value="Unassembled WGS sequence"/>
</dbReference>
<dbReference type="Proteomes" id="UP000582659">
    <property type="component" value="Unassembled WGS sequence"/>
</dbReference>
<dbReference type="WBParaSite" id="BXY_1636500.1">
    <property type="protein sequence ID" value="BXY_1636500.1"/>
    <property type="gene ID" value="BXY_1636500"/>
</dbReference>
<dbReference type="EMBL" id="CAJFDI010000003">
    <property type="protein sequence ID" value="CAD5221386.1"/>
    <property type="molecule type" value="Genomic_DNA"/>
</dbReference>
<dbReference type="Proteomes" id="UP000095284">
    <property type="component" value="Unplaced"/>
</dbReference>
<keyword evidence="3" id="KW-1185">Reference proteome</keyword>
<evidence type="ECO:0000313" key="1">
    <source>
        <dbReference type="EMBL" id="CAD5221386.1"/>
    </source>
</evidence>
<dbReference type="EMBL" id="CAJFCV020000003">
    <property type="protein sequence ID" value="CAG9108331.1"/>
    <property type="molecule type" value="Genomic_DNA"/>
</dbReference>
<accession>A0A1I7STJ5</accession>
<evidence type="ECO:0000313" key="4">
    <source>
        <dbReference type="WBParaSite" id="BXY_1636500.1"/>
    </source>
</evidence>